<feature type="coiled-coil region" evidence="1">
    <location>
        <begin position="668"/>
        <end position="695"/>
    </location>
</feature>
<feature type="region of interest" description="Disordered" evidence="2">
    <location>
        <begin position="472"/>
        <end position="500"/>
    </location>
</feature>
<gene>
    <name evidence="4" type="ORF">CA12_05200</name>
</gene>
<accession>A0A517P4Y7</accession>
<dbReference type="Proteomes" id="UP000318741">
    <property type="component" value="Chromosome"/>
</dbReference>
<name>A0A517P4Y7_9PLAN</name>
<evidence type="ECO:0000313" key="5">
    <source>
        <dbReference type="Proteomes" id="UP000318741"/>
    </source>
</evidence>
<dbReference type="EMBL" id="CP036265">
    <property type="protein sequence ID" value="QDT14447.1"/>
    <property type="molecule type" value="Genomic_DNA"/>
</dbReference>
<dbReference type="AlphaFoldDB" id="A0A517P4Y7"/>
<dbReference type="InterPro" id="IPR002789">
    <property type="entry name" value="HerA_central"/>
</dbReference>
<feature type="domain" description="Helicase HerA central" evidence="3">
    <location>
        <begin position="30"/>
        <end position="83"/>
    </location>
</feature>
<dbReference type="InterPro" id="IPR027417">
    <property type="entry name" value="P-loop_NTPase"/>
</dbReference>
<dbReference type="OrthoDB" id="9758751at2"/>
<protein>
    <submittedName>
        <fullName evidence="4">AAA-like domain protein</fullName>
    </submittedName>
</protein>
<evidence type="ECO:0000259" key="3">
    <source>
        <dbReference type="Pfam" id="PF01935"/>
    </source>
</evidence>
<feature type="compositionally biased region" description="Basic and acidic residues" evidence="2">
    <location>
        <begin position="472"/>
        <end position="489"/>
    </location>
</feature>
<keyword evidence="1" id="KW-0175">Coiled coil</keyword>
<dbReference type="Gene3D" id="3.40.50.300">
    <property type="entry name" value="P-loop containing nucleotide triphosphate hydrolases"/>
    <property type="match status" value="2"/>
</dbReference>
<dbReference type="KEGG" id="acaf:CA12_05200"/>
<dbReference type="InterPro" id="IPR051162">
    <property type="entry name" value="T4SS_component"/>
</dbReference>
<proteinExistence type="predicted"/>
<evidence type="ECO:0000256" key="1">
    <source>
        <dbReference type="SAM" id="Coils"/>
    </source>
</evidence>
<keyword evidence="5" id="KW-1185">Reference proteome</keyword>
<organism evidence="4 5">
    <name type="scientific">Alienimonas californiensis</name>
    <dbReference type="NCBI Taxonomy" id="2527989"/>
    <lineage>
        <taxon>Bacteria</taxon>
        <taxon>Pseudomonadati</taxon>
        <taxon>Planctomycetota</taxon>
        <taxon>Planctomycetia</taxon>
        <taxon>Planctomycetales</taxon>
        <taxon>Planctomycetaceae</taxon>
        <taxon>Alienimonas</taxon>
    </lineage>
</organism>
<sequence>MPSLPAYETLGQFYLGREHDPATGKTGDDYYLYDSRDLTTHAVVVGMTGSGKTGLCLSLLEEAAIDGVPAICIDPKGDLGNLALAFPDLKPSDFRPWVDASAAIAAGETPDEYAASTAKRWKQGLAEWDQDPERVGLYKRSAEVTIYTPGSDAGVPITVLKSFAAPPEAVRRDAEAFREKVSASAAGLLSLIGLDPDPVASRDHILLANVLDHAWRGGEDLSLADLIRRIADPPFDRVGVFDLESFYPRKDRTGLAMRVNNLLASPTFAGWLKGEPLKIDSLLYTADGRPRISILSIAHLSEAERMFFVTLLLGEFLTWTRQQKGTGSLRALLYMDEVFGYLPPIGEPPTKRLFLTLLKQARAYGVGLVLATQNPVDVDYKALSNAGTWFLGRLQTERDKMRVLEGLEGASLQAGARFDHARMDEALAGLKSRQFVVNNVHDDGPAFLTTRWVLSYLAGPLTRGQIGELMKEQKRHAEAPRGLGVKEEQGAPASPPTARPVLPAGVKELALAADRVPTGSRTVLRPALYGTAKLHYVSSTYHLDEWREVSVCTPVRGSIPADPWGDGLETVPAGAPAPLDRAYDLSRVEFAPAPAHLAGAKNYGSWQGKLKDHLYRERRLTVYQCRELGEVSEPGEDERDFRVRLTQAAREHRDREVEKLRTRYGSKIRTAERMVGTARRRVAREQEQADRAKQDSYLSLGGSLLGALFGRKLLSSTNVRRASTGMRSLGRASDQADDVGEAEEMKLEREENLAAIEEELAAEIAAVEDELNPSNLKLTSKTIAPRKSDIDVAPLSVLWRPWSVDRSGIAEPGWG</sequence>
<dbReference type="SUPFAM" id="SSF52540">
    <property type="entry name" value="P-loop containing nucleoside triphosphate hydrolases"/>
    <property type="match status" value="1"/>
</dbReference>
<dbReference type="RefSeq" id="WP_145357295.1">
    <property type="nucleotide sequence ID" value="NZ_CP036265.1"/>
</dbReference>
<dbReference type="PANTHER" id="PTHR30121">
    <property type="entry name" value="UNCHARACTERIZED PROTEIN YJGR-RELATED"/>
    <property type="match status" value="1"/>
</dbReference>
<dbReference type="PANTHER" id="PTHR30121:SF6">
    <property type="entry name" value="SLR6007 PROTEIN"/>
    <property type="match status" value="1"/>
</dbReference>
<reference evidence="4 5" key="1">
    <citation type="submission" date="2019-02" db="EMBL/GenBank/DDBJ databases">
        <title>Deep-cultivation of Planctomycetes and their phenomic and genomic characterization uncovers novel biology.</title>
        <authorList>
            <person name="Wiegand S."/>
            <person name="Jogler M."/>
            <person name="Boedeker C."/>
            <person name="Pinto D."/>
            <person name="Vollmers J."/>
            <person name="Rivas-Marin E."/>
            <person name="Kohn T."/>
            <person name="Peeters S.H."/>
            <person name="Heuer A."/>
            <person name="Rast P."/>
            <person name="Oberbeckmann S."/>
            <person name="Bunk B."/>
            <person name="Jeske O."/>
            <person name="Meyerdierks A."/>
            <person name="Storesund J.E."/>
            <person name="Kallscheuer N."/>
            <person name="Luecker S."/>
            <person name="Lage O.M."/>
            <person name="Pohl T."/>
            <person name="Merkel B.J."/>
            <person name="Hornburger P."/>
            <person name="Mueller R.-W."/>
            <person name="Bruemmer F."/>
            <person name="Labrenz M."/>
            <person name="Spormann A.M."/>
            <person name="Op den Camp H."/>
            <person name="Overmann J."/>
            <person name="Amann R."/>
            <person name="Jetten M.S.M."/>
            <person name="Mascher T."/>
            <person name="Medema M.H."/>
            <person name="Devos D.P."/>
            <person name="Kaster A.-K."/>
            <person name="Ovreas L."/>
            <person name="Rohde M."/>
            <person name="Galperin M.Y."/>
            <person name="Jogler C."/>
        </authorList>
    </citation>
    <scope>NUCLEOTIDE SEQUENCE [LARGE SCALE GENOMIC DNA]</scope>
    <source>
        <strain evidence="4 5">CA12</strain>
    </source>
</reference>
<feature type="coiled-coil region" evidence="1">
    <location>
        <begin position="739"/>
        <end position="770"/>
    </location>
</feature>
<dbReference type="Pfam" id="PF01935">
    <property type="entry name" value="DUF87"/>
    <property type="match status" value="1"/>
</dbReference>
<evidence type="ECO:0000256" key="2">
    <source>
        <dbReference type="SAM" id="MobiDB-lite"/>
    </source>
</evidence>
<evidence type="ECO:0000313" key="4">
    <source>
        <dbReference type="EMBL" id="QDT14447.1"/>
    </source>
</evidence>